<evidence type="ECO:0000256" key="1">
    <source>
        <dbReference type="ARBA" id="ARBA00004937"/>
    </source>
</evidence>
<dbReference type="SUPFAM" id="SSF51735">
    <property type="entry name" value="NAD(P)-binding Rossmann-fold domains"/>
    <property type="match status" value="1"/>
</dbReference>
<evidence type="ECO:0000313" key="9">
    <source>
        <dbReference type="EMBL" id="CAB4960469.1"/>
    </source>
</evidence>
<evidence type="ECO:0000256" key="2">
    <source>
        <dbReference type="ARBA" id="ARBA00009975"/>
    </source>
</evidence>
<dbReference type="GO" id="GO:0009051">
    <property type="term" value="P:pentose-phosphate shunt, oxidative branch"/>
    <property type="evidence" value="ECO:0007669"/>
    <property type="project" value="TreeGrafter"/>
</dbReference>
<dbReference type="NCBIfam" id="TIGR00871">
    <property type="entry name" value="zwf"/>
    <property type="match status" value="1"/>
</dbReference>
<gene>
    <name evidence="9" type="ORF">UFOPK3773_01957</name>
</gene>
<dbReference type="Gene3D" id="3.40.50.720">
    <property type="entry name" value="NAD(P)-binding Rossmann-like Domain"/>
    <property type="match status" value="1"/>
</dbReference>
<sequence>MPGKATESDHLVIFGITGDLGYKMTLPSLYRLESRGLLKVPVLGVAFEDWTVDQLVARAHSAVIEFLEQAGDEFDQHVFDRFAARLSYVHGDFTDAALYQRVAAALAGSSSPLFYLEIPPSLFGPVVESLGAAHLTSGARIAVEKPYGTSLDTAIELNERLLKVVNEDQIFRVDHFLGKEPVQDITYLRFANALFEPVWNRHHVDSIQITMGESFGVEDRGSFYDRVGTLRDVLQNHLLQVLALVMMEPPGAGDNAVSDSRRILVQAMRPIDPKHAVRGQYAGYQSIQGVDPDSDTETFIAVKLEIDNWRWAGIPVYIRAGKRMPGTATEVVVRLKRIPPVRVGNRLVTTPGHDEIVFNVGRHAGVDIGVRVKQPGLDVTEPTWLSVHFEDVLGEAPGPYERLLDDALHGNNDLFPQWSTVEATWRIVQPLLDNPPPVLPYSQDTWGPEAAQDLIRGHGPWKCPHVMDQH</sequence>
<evidence type="ECO:0000259" key="8">
    <source>
        <dbReference type="Pfam" id="PF02781"/>
    </source>
</evidence>
<dbReference type="NCBIfam" id="NF009492">
    <property type="entry name" value="PRK12853.1-3"/>
    <property type="match status" value="1"/>
</dbReference>
<dbReference type="InterPro" id="IPR001282">
    <property type="entry name" value="G6P_DH"/>
</dbReference>
<dbReference type="Pfam" id="PF00479">
    <property type="entry name" value="G6PD_N"/>
    <property type="match status" value="1"/>
</dbReference>
<dbReference type="GO" id="GO:0004345">
    <property type="term" value="F:glucose-6-phosphate dehydrogenase activity"/>
    <property type="evidence" value="ECO:0007669"/>
    <property type="project" value="InterPro"/>
</dbReference>
<name>A0A6J7L2B0_9ZZZZ</name>
<dbReference type="PIRSF" id="PIRSF000110">
    <property type="entry name" value="G6PD"/>
    <property type="match status" value="1"/>
</dbReference>
<dbReference type="HAMAP" id="MF_00966">
    <property type="entry name" value="G6PD"/>
    <property type="match status" value="1"/>
</dbReference>
<dbReference type="PROSITE" id="PS00069">
    <property type="entry name" value="G6P_DEHYDROGENASE"/>
    <property type="match status" value="1"/>
</dbReference>
<dbReference type="PRINTS" id="PR00079">
    <property type="entry name" value="G6PDHDRGNASE"/>
</dbReference>
<dbReference type="InterPro" id="IPR022674">
    <property type="entry name" value="G6P_DH_NAD-bd"/>
</dbReference>
<dbReference type="SUPFAM" id="SSF55347">
    <property type="entry name" value="Glyceraldehyde-3-phosphate dehydrogenase-like, C-terminal domain"/>
    <property type="match status" value="1"/>
</dbReference>
<comment type="pathway">
    <text evidence="1">Carbohydrate degradation; pentose phosphate pathway; D-ribulose 5-phosphate from D-glucose 6-phosphate (oxidative stage): step 1/3.</text>
</comment>
<reference evidence="9" key="1">
    <citation type="submission" date="2020-05" db="EMBL/GenBank/DDBJ databases">
        <authorList>
            <person name="Chiriac C."/>
            <person name="Salcher M."/>
            <person name="Ghai R."/>
            <person name="Kavagutti S V."/>
        </authorList>
    </citation>
    <scope>NUCLEOTIDE SEQUENCE</scope>
</reference>
<accession>A0A6J7L2B0</accession>
<dbReference type="PANTHER" id="PTHR23429:SF0">
    <property type="entry name" value="GLUCOSE-6-PHOSPHATE 1-DEHYDROGENASE"/>
    <property type="match status" value="1"/>
</dbReference>
<keyword evidence="3" id="KW-0313">Glucose metabolism</keyword>
<keyword evidence="5" id="KW-0560">Oxidoreductase</keyword>
<protein>
    <submittedName>
        <fullName evidence="9">Unannotated protein</fullName>
    </submittedName>
</protein>
<dbReference type="Gene3D" id="3.30.360.10">
    <property type="entry name" value="Dihydrodipicolinate Reductase, domain 2"/>
    <property type="match status" value="1"/>
</dbReference>
<keyword evidence="4" id="KW-0521">NADP</keyword>
<organism evidence="9">
    <name type="scientific">freshwater metagenome</name>
    <dbReference type="NCBI Taxonomy" id="449393"/>
    <lineage>
        <taxon>unclassified sequences</taxon>
        <taxon>metagenomes</taxon>
        <taxon>ecological metagenomes</taxon>
    </lineage>
</organism>
<keyword evidence="6" id="KW-0119">Carbohydrate metabolism</keyword>
<dbReference type="AlphaFoldDB" id="A0A6J7L2B0"/>
<dbReference type="InterPro" id="IPR036291">
    <property type="entry name" value="NAD(P)-bd_dom_sf"/>
</dbReference>
<feature type="domain" description="Glucose-6-phosphate dehydrogenase NAD-binding" evidence="7">
    <location>
        <begin position="12"/>
        <end position="183"/>
    </location>
</feature>
<evidence type="ECO:0000256" key="5">
    <source>
        <dbReference type="ARBA" id="ARBA00023002"/>
    </source>
</evidence>
<evidence type="ECO:0000256" key="3">
    <source>
        <dbReference type="ARBA" id="ARBA00022526"/>
    </source>
</evidence>
<comment type="similarity">
    <text evidence="2">Belongs to the glucose-6-phosphate dehydrogenase family.</text>
</comment>
<dbReference type="UniPathway" id="UPA00115"/>
<feature type="domain" description="Glucose-6-phosphate dehydrogenase C-terminal" evidence="8">
    <location>
        <begin position="187"/>
        <end position="459"/>
    </location>
</feature>
<dbReference type="EMBL" id="CAFBNF010000284">
    <property type="protein sequence ID" value="CAB4960469.1"/>
    <property type="molecule type" value="Genomic_DNA"/>
</dbReference>
<dbReference type="InterPro" id="IPR022675">
    <property type="entry name" value="G6P_DH_C"/>
</dbReference>
<evidence type="ECO:0000256" key="6">
    <source>
        <dbReference type="ARBA" id="ARBA00023277"/>
    </source>
</evidence>
<proteinExistence type="inferred from homology"/>
<dbReference type="GO" id="GO:0050661">
    <property type="term" value="F:NADP binding"/>
    <property type="evidence" value="ECO:0007669"/>
    <property type="project" value="InterPro"/>
</dbReference>
<dbReference type="GO" id="GO:0005829">
    <property type="term" value="C:cytosol"/>
    <property type="evidence" value="ECO:0007669"/>
    <property type="project" value="TreeGrafter"/>
</dbReference>
<dbReference type="Pfam" id="PF02781">
    <property type="entry name" value="G6PD_C"/>
    <property type="match status" value="1"/>
</dbReference>
<evidence type="ECO:0000259" key="7">
    <source>
        <dbReference type="Pfam" id="PF00479"/>
    </source>
</evidence>
<dbReference type="PANTHER" id="PTHR23429">
    <property type="entry name" value="GLUCOSE-6-PHOSPHATE 1-DEHYDROGENASE G6PD"/>
    <property type="match status" value="1"/>
</dbReference>
<evidence type="ECO:0000256" key="4">
    <source>
        <dbReference type="ARBA" id="ARBA00022857"/>
    </source>
</evidence>
<dbReference type="GO" id="GO:0006006">
    <property type="term" value="P:glucose metabolic process"/>
    <property type="evidence" value="ECO:0007669"/>
    <property type="project" value="UniProtKB-KW"/>
</dbReference>
<dbReference type="InterPro" id="IPR019796">
    <property type="entry name" value="G6P_DH_AS"/>
</dbReference>